<proteinExistence type="predicted"/>
<dbReference type="Pfam" id="PF14574">
    <property type="entry name" value="RACo_C_ter"/>
    <property type="match status" value="1"/>
</dbReference>
<dbReference type="AlphaFoldDB" id="A0A382UAI9"/>
<accession>A0A382UAI9</accession>
<dbReference type="InterPro" id="IPR027980">
    <property type="entry name" value="RACo_C"/>
</dbReference>
<organism evidence="2">
    <name type="scientific">marine metagenome</name>
    <dbReference type="NCBI Taxonomy" id="408172"/>
    <lineage>
        <taxon>unclassified sequences</taxon>
        <taxon>metagenomes</taxon>
        <taxon>ecological metagenomes</taxon>
    </lineage>
</organism>
<feature type="non-terminal residue" evidence="2">
    <location>
        <position position="1"/>
    </location>
</feature>
<gene>
    <name evidence="2" type="ORF">METZ01_LOCUS384150</name>
</gene>
<name>A0A382UAI9_9ZZZZ</name>
<reference evidence="2" key="1">
    <citation type="submission" date="2018-05" db="EMBL/GenBank/DDBJ databases">
        <authorList>
            <person name="Lanie J.A."/>
            <person name="Ng W.-L."/>
            <person name="Kazmierczak K.M."/>
            <person name="Andrzejewski T.M."/>
            <person name="Davidsen T.M."/>
            <person name="Wayne K.J."/>
            <person name="Tettelin H."/>
            <person name="Glass J.I."/>
            <person name="Rusch D."/>
            <person name="Podicherti R."/>
            <person name="Tsui H.-C.T."/>
            <person name="Winkler M.E."/>
        </authorList>
    </citation>
    <scope>NUCLEOTIDE SEQUENCE</scope>
</reference>
<evidence type="ECO:0000313" key="2">
    <source>
        <dbReference type="EMBL" id="SVD31296.1"/>
    </source>
</evidence>
<evidence type="ECO:0000259" key="1">
    <source>
        <dbReference type="Pfam" id="PF14574"/>
    </source>
</evidence>
<protein>
    <recommendedName>
        <fullName evidence="1">RACo C-terminal domain-containing protein</fullName>
    </recommendedName>
</protein>
<dbReference type="EMBL" id="UINC01142764">
    <property type="protein sequence ID" value="SVD31296.1"/>
    <property type="molecule type" value="Genomic_DNA"/>
</dbReference>
<sequence length="71" mass="7964">VERIIKVGNAAIEGARELLLSKHQRKKLRGLVKNIEHIELESSSNFFDIFVEGCQFTPMPSRIPKITSAAT</sequence>
<feature type="domain" description="RACo C-terminal" evidence="1">
    <location>
        <begin position="2"/>
        <end position="58"/>
    </location>
</feature>